<evidence type="ECO:0000256" key="2">
    <source>
        <dbReference type="ARBA" id="ARBA00022748"/>
    </source>
</evidence>
<evidence type="ECO:0000259" key="8">
    <source>
        <dbReference type="PROSITE" id="PS51352"/>
    </source>
</evidence>
<dbReference type="Proteomes" id="UP001139207">
    <property type="component" value="Unassembled WGS sequence"/>
</dbReference>
<comment type="subcellular location">
    <subcellularLocation>
        <location evidence="1">Cell envelope</location>
    </subcellularLocation>
</comment>
<dbReference type="SUPFAM" id="SSF52833">
    <property type="entry name" value="Thioredoxin-like"/>
    <property type="match status" value="1"/>
</dbReference>
<dbReference type="InterPro" id="IPR013766">
    <property type="entry name" value="Thioredoxin_domain"/>
</dbReference>
<evidence type="ECO:0000256" key="3">
    <source>
        <dbReference type="ARBA" id="ARBA00022968"/>
    </source>
</evidence>
<evidence type="ECO:0000256" key="7">
    <source>
        <dbReference type="SAM" id="Phobius"/>
    </source>
</evidence>
<evidence type="ECO:0000256" key="4">
    <source>
        <dbReference type="ARBA" id="ARBA00023157"/>
    </source>
</evidence>
<dbReference type="PROSITE" id="PS51352">
    <property type="entry name" value="THIOREDOXIN_2"/>
    <property type="match status" value="1"/>
</dbReference>
<dbReference type="PANTHER" id="PTHR42852">
    <property type="entry name" value="THIOL:DISULFIDE INTERCHANGE PROTEIN DSBE"/>
    <property type="match status" value="1"/>
</dbReference>
<dbReference type="Gene3D" id="3.40.30.10">
    <property type="entry name" value="Glutaredoxin"/>
    <property type="match status" value="1"/>
</dbReference>
<organism evidence="9 10">
    <name type="scientific">Corynebacterium kalidii</name>
    <dbReference type="NCBI Taxonomy" id="2931982"/>
    <lineage>
        <taxon>Bacteria</taxon>
        <taxon>Bacillati</taxon>
        <taxon>Actinomycetota</taxon>
        <taxon>Actinomycetes</taxon>
        <taxon>Mycobacteriales</taxon>
        <taxon>Corynebacteriaceae</taxon>
        <taxon>Corynebacterium</taxon>
    </lineage>
</organism>
<name>A0A9X1WIN1_9CORY</name>
<keyword evidence="7" id="KW-1133">Transmembrane helix</keyword>
<evidence type="ECO:0000256" key="5">
    <source>
        <dbReference type="ARBA" id="ARBA00023284"/>
    </source>
</evidence>
<proteinExistence type="predicted"/>
<dbReference type="InterPro" id="IPR036249">
    <property type="entry name" value="Thioredoxin-like_sf"/>
</dbReference>
<evidence type="ECO:0000313" key="10">
    <source>
        <dbReference type="Proteomes" id="UP001139207"/>
    </source>
</evidence>
<dbReference type="InterPro" id="IPR017937">
    <property type="entry name" value="Thioredoxin_CS"/>
</dbReference>
<dbReference type="Pfam" id="PF00085">
    <property type="entry name" value="Thioredoxin"/>
    <property type="match status" value="1"/>
</dbReference>
<dbReference type="PROSITE" id="PS00194">
    <property type="entry name" value="THIOREDOXIN_1"/>
    <property type="match status" value="1"/>
</dbReference>
<keyword evidence="3" id="KW-0735">Signal-anchor</keyword>
<keyword evidence="2" id="KW-0201">Cytochrome c-type biogenesis</keyword>
<dbReference type="PANTHER" id="PTHR42852:SF6">
    <property type="entry name" value="THIOL:DISULFIDE INTERCHANGE PROTEIN DSBE"/>
    <property type="match status" value="1"/>
</dbReference>
<dbReference type="AlphaFoldDB" id="A0A9X1WIN1"/>
<accession>A0A9X1WIN1</accession>
<keyword evidence="4" id="KW-1015">Disulfide bond</keyword>
<reference evidence="9" key="1">
    <citation type="submission" date="2022-04" db="EMBL/GenBank/DDBJ databases">
        <title>Corynebacterium kalidii LD5P10.</title>
        <authorList>
            <person name="Sun J.Q."/>
        </authorList>
    </citation>
    <scope>NUCLEOTIDE SEQUENCE</scope>
    <source>
        <strain evidence="9">LD5P10</strain>
    </source>
</reference>
<evidence type="ECO:0000256" key="1">
    <source>
        <dbReference type="ARBA" id="ARBA00004196"/>
    </source>
</evidence>
<feature type="transmembrane region" description="Helical" evidence="7">
    <location>
        <begin position="16"/>
        <end position="36"/>
    </location>
</feature>
<feature type="domain" description="Thioredoxin" evidence="8">
    <location>
        <begin position="102"/>
        <end position="245"/>
    </location>
</feature>
<evidence type="ECO:0000256" key="6">
    <source>
        <dbReference type="SAM" id="MobiDB-lite"/>
    </source>
</evidence>
<dbReference type="CDD" id="cd02966">
    <property type="entry name" value="TlpA_like_family"/>
    <property type="match status" value="1"/>
</dbReference>
<dbReference type="GO" id="GO:0017004">
    <property type="term" value="P:cytochrome complex assembly"/>
    <property type="evidence" value="ECO:0007669"/>
    <property type="project" value="UniProtKB-KW"/>
</dbReference>
<keyword evidence="7" id="KW-0472">Membrane</keyword>
<dbReference type="GO" id="GO:0030313">
    <property type="term" value="C:cell envelope"/>
    <property type="evidence" value="ECO:0007669"/>
    <property type="project" value="UniProtKB-SubCell"/>
</dbReference>
<sequence>MTGVQEPEDSGSRLRAVLLVVVVVVGLAVAAVPMVISLTGGGDDASSPSAAPSALPGDPAASGGTGVPTPDRTAAPDPAGTSYDVAGGQRIACPTPQEGAVVAPDAELGDVVLPCLTDGGAESEATVAELTAGRPTLVNVWAWWCGPCRQELPVLQEVAEKHPEWNIVGVHTNERGQAGVDLLADLDVRFASFQDSTGAVAAAASLPAVVPLSVVYGPDGSRVAMHPGELTSVEQVEELMAPLGT</sequence>
<comment type="caution">
    <text evidence="9">The sequence shown here is derived from an EMBL/GenBank/DDBJ whole genome shotgun (WGS) entry which is preliminary data.</text>
</comment>
<dbReference type="RefSeq" id="WP_244804652.1">
    <property type="nucleotide sequence ID" value="NZ_JALIEA010000013.1"/>
</dbReference>
<gene>
    <name evidence="9" type="ORF">MUN33_09390</name>
</gene>
<protein>
    <submittedName>
        <fullName evidence="9">TlpA family protein disulfide reductase</fullName>
    </submittedName>
</protein>
<dbReference type="InterPro" id="IPR050553">
    <property type="entry name" value="Thioredoxin_ResA/DsbE_sf"/>
</dbReference>
<dbReference type="EMBL" id="JALIEA010000013">
    <property type="protein sequence ID" value="MCJ7858923.1"/>
    <property type="molecule type" value="Genomic_DNA"/>
</dbReference>
<evidence type="ECO:0000313" key="9">
    <source>
        <dbReference type="EMBL" id="MCJ7858923.1"/>
    </source>
</evidence>
<feature type="region of interest" description="Disordered" evidence="6">
    <location>
        <begin position="41"/>
        <end position="90"/>
    </location>
</feature>
<keyword evidence="5" id="KW-0676">Redox-active center</keyword>
<feature type="compositionally biased region" description="Low complexity" evidence="6">
    <location>
        <begin position="44"/>
        <end position="79"/>
    </location>
</feature>
<keyword evidence="10" id="KW-1185">Reference proteome</keyword>
<keyword evidence="7" id="KW-0812">Transmembrane</keyword>